<protein>
    <submittedName>
        <fullName evidence="1">Uncharacterized protein</fullName>
    </submittedName>
</protein>
<dbReference type="EMBL" id="CM056811">
    <property type="protein sequence ID" value="KAJ8638387.1"/>
    <property type="molecule type" value="Genomic_DNA"/>
</dbReference>
<proteinExistence type="predicted"/>
<evidence type="ECO:0000313" key="1">
    <source>
        <dbReference type="EMBL" id="KAJ8638387.1"/>
    </source>
</evidence>
<comment type="caution">
    <text evidence="1">The sequence shown here is derived from an EMBL/GenBank/DDBJ whole genome shotgun (WGS) entry which is preliminary data.</text>
</comment>
<accession>A0ACC2LZM4</accession>
<name>A0ACC2LZM4_PERAE</name>
<sequence length="357" mass="39731">MPKQPKSFLSAWNNIDQASNSNCNCQHLALCVVIGFLWIFFSRSKGRAKIKTTSESLRRHQMISYQDLLVATHNFNRENLVGRGSFGSVCKGNLTDEMLVAIKVLDLNRNGASESFVGECEALRNVRHRNLVKLITSCSSIDYGNADFQALVNEYMCHGCLEGWIPGTRKHEDGGGLSLMVRLNIAIDVACAMDYLDHDCEAPVVHCDLKPSNVLLDEETTAKVGDFGLARLVIEKGSDQLSTTHGLKGAIGYIPPELSNAIRTECRIWLGRETIHQRRDVYSYGIMLLELFTGKSPTHPTFVEEQSLKKWVPSAFPSVTMQVVDPEMHKIDCQLYQGKVISAKMQQDCMVSVMGVG</sequence>
<dbReference type="Proteomes" id="UP001234297">
    <property type="component" value="Chromosome 3"/>
</dbReference>
<reference evidence="1 2" key="1">
    <citation type="journal article" date="2022" name="Hortic Res">
        <title>A haplotype resolved chromosomal level avocado genome allows analysis of novel avocado genes.</title>
        <authorList>
            <person name="Nath O."/>
            <person name="Fletcher S.J."/>
            <person name="Hayward A."/>
            <person name="Shaw L.M."/>
            <person name="Masouleh A.K."/>
            <person name="Furtado A."/>
            <person name="Henry R.J."/>
            <person name="Mitter N."/>
        </authorList>
    </citation>
    <scope>NUCLEOTIDE SEQUENCE [LARGE SCALE GENOMIC DNA]</scope>
    <source>
        <strain evidence="2">cv. Hass</strain>
    </source>
</reference>
<organism evidence="1 2">
    <name type="scientific">Persea americana</name>
    <name type="common">Avocado</name>
    <dbReference type="NCBI Taxonomy" id="3435"/>
    <lineage>
        <taxon>Eukaryota</taxon>
        <taxon>Viridiplantae</taxon>
        <taxon>Streptophyta</taxon>
        <taxon>Embryophyta</taxon>
        <taxon>Tracheophyta</taxon>
        <taxon>Spermatophyta</taxon>
        <taxon>Magnoliopsida</taxon>
        <taxon>Magnoliidae</taxon>
        <taxon>Laurales</taxon>
        <taxon>Lauraceae</taxon>
        <taxon>Persea</taxon>
    </lineage>
</organism>
<keyword evidence="2" id="KW-1185">Reference proteome</keyword>
<evidence type="ECO:0000313" key="2">
    <source>
        <dbReference type="Proteomes" id="UP001234297"/>
    </source>
</evidence>
<gene>
    <name evidence="1" type="ORF">MRB53_012654</name>
</gene>